<keyword evidence="2" id="KW-1003">Cell membrane</keyword>
<dbReference type="Pfam" id="PF13899">
    <property type="entry name" value="Thioredoxin_7"/>
    <property type="match status" value="1"/>
</dbReference>
<evidence type="ECO:0000256" key="3">
    <source>
        <dbReference type="ARBA" id="ARBA00022692"/>
    </source>
</evidence>
<dbReference type="InterPro" id="IPR003834">
    <property type="entry name" value="Cyt_c_assmbl_TM_dom"/>
</dbReference>
<feature type="transmembrane region" description="Helical" evidence="7">
    <location>
        <begin position="365"/>
        <end position="383"/>
    </location>
</feature>
<dbReference type="GO" id="GO:0015035">
    <property type="term" value="F:protein-disulfide reductase activity"/>
    <property type="evidence" value="ECO:0007669"/>
    <property type="project" value="TreeGrafter"/>
</dbReference>
<evidence type="ECO:0000256" key="1">
    <source>
        <dbReference type="ARBA" id="ARBA00004651"/>
    </source>
</evidence>
<sequence>MISLFRLFSFFLLIGSANATDDLLPPEKAFQAYMVQIDDHTLEVRFKVAPGYYLYRDRISFKANPQLTPDFPIGAEKNDPSFGKVHVYKYDTAVRLKSTAPVPLDMAISAKFQGCAEVGVCYPPQTQQLKIGDEPKDALEQLFGKNNTPVAIGPSGADVFFSGGFLTTLGIFFLAGLGLALTSCMYPLIPIVSGIVLGNGQQGKMRALGLTFTYVQGLALSYTLIGIAAAATGTLLVVTLQQPFVIAIFSMFFVFMALAMFGLFDLQLSGGIQSKMNQWANLLPGGQFTSVFAMGALSALIVGPCIVPPLAAALAYLGQTGDLLLGGSALYMLALGLGLPLLAIGVFGGSVLPKLSGKFMQGIRIVFGVLLLVMAVWVARPLWEKTSETTGPQFAAISSVAELDRSIANANGQIVVLDFYADWCIACKEFERDTLSDPEIQATLSKMVLLRADVTQNNPADQALLKRFKLFGPPAILFTGNQGQFLNERVIGYQDPAAFKATLNRVKKEAQ</sequence>
<dbReference type="Gene3D" id="2.60.40.1250">
    <property type="entry name" value="Thiol:disulfide interchange protein DsbD, N-terminal domain"/>
    <property type="match status" value="1"/>
</dbReference>
<dbReference type="PROSITE" id="PS51352">
    <property type="entry name" value="THIOREDOXIN_2"/>
    <property type="match status" value="1"/>
</dbReference>
<dbReference type="Pfam" id="PF02683">
    <property type="entry name" value="DsbD_TM"/>
    <property type="match status" value="1"/>
</dbReference>
<evidence type="ECO:0000256" key="2">
    <source>
        <dbReference type="ARBA" id="ARBA00022475"/>
    </source>
</evidence>
<organism evidence="10 11">
    <name type="scientific">Iodobacter fluviatilis</name>
    <dbReference type="NCBI Taxonomy" id="537"/>
    <lineage>
        <taxon>Bacteria</taxon>
        <taxon>Pseudomonadati</taxon>
        <taxon>Pseudomonadota</taxon>
        <taxon>Betaproteobacteria</taxon>
        <taxon>Neisseriales</taxon>
        <taxon>Chitinibacteraceae</taxon>
        <taxon>Iodobacter</taxon>
    </lineage>
</organism>
<proteinExistence type="predicted"/>
<evidence type="ECO:0000313" key="10">
    <source>
        <dbReference type="EMBL" id="QBC42977.1"/>
    </source>
</evidence>
<feature type="transmembrane region" description="Helical" evidence="7">
    <location>
        <begin position="218"/>
        <end position="238"/>
    </location>
</feature>
<dbReference type="GO" id="GO:0017004">
    <property type="term" value="P:cytochrome complex assembly"/>
    <property type="evidence" value="ECO:0007669"/>
    <property type="project" value="UniProtKB-KW"/>
</dbReference>
<evidence type="ECO:0000259" key="9">
    <source>
        <dbReference type="PROSITE" id="PS51352"/>
    </source>
</evidence>
<keyword evidence="4" id="KW-0201">Cytochrome c-type biogenesis</keyword>
<dbReference type="Pfam" id="PF11412">
    <property type="entry name" value="DsbD_N"/>
    <property type="match status" value="1"/>
</dbReference>
<keyword evidence="3 7" id="KW-0812">Transmembrane</keyword>
<dbReference type="SUPFAM" id="SSF74863">
    <property type="entry name" value="Thiol:disulfide interchange protein DsbD, N-terminal domain (DsbD-alpha)"/>
    <property type="match status" value="1"/>
</dbReference>
<keyword evidence="5 7" id="KW-1133">Transmembrane helix</keyword>
<dbReference type="CDD" id="cd02953">
    <property type="entry name" value="DsbDgamma"/>
    <property type="match status" value="1"/>
</dbReference>
<dbReference type="NCBIfam" id="NF001419">
    <property type="entry name" value="PRK00293.1"/>
    <property type="match status" value="1"/>
</dbReference>
<comment type="subcellular location">
    <subcellularLocation>
        <location evidence="1">Cell membrane</location>
        <topology evidence="1">Multi-pass membrane protein</topology>
    </subcellularLocation>
</comment>
<protein>
    <submittedName>
        <fullName evidence="10">Thiol:disulfide interchange protein</fullName>
    </submittedName>
</protein>
<keyword evidence="6 7" id="KW-0472">Membrane</keyword>
<evidence type="ECO:0000313" key="11">
    <source>
        <dbReference type="Proteomes" id="UP000515917"/>
    </source>
</evidence>
<dbReference type="GO" id="GO:0045454">
    <property type="term" value="P:cell redox homeostasis"/>
    <property type="evidence" value="ECO:0007669"/>
    <property type="project" value="TreeGrafter"/>
</dbReference>
<dbReference type="PANTHER" id="PTHR32234:SF0">
    <property type="entry name" value="THIOL:DISULFIDE INTERCHANGE PROTEIN DSBD"/>
    <property type="match status" value="1"/>
</dbReference>
<dbReference type="SUPFAM" id="SSF52833">
    <property type="entry name" value="Thioredoxin-like"/>
    <property type="match status" value="1"/>
</dbReference>
<keyword evidence="11" id="KW-1185">Reference proteome</keyword>
<dbReference type="InterPro" id="IPR035671">
    <property type="entry name" value="DsbD_gamma"/>
</dbReference>
<dbReference type="KEGG" id="ifl:C1H71_05030"/>
<dbReference type="AlphaFoldDB" id="A0A7G3G6Q1"/>
<dbReference type="Gene3D" id="3.40.30.10">
    <property type="entry name" value="Glutaredoxin"/>
    <property type="match status" value="1"/>
</dbReference>
<dbReference type="PANTHER" id="PTHR32234">
    <property type="entry name" value="THIOL:DISULFIDE INTERCHANGE PROTEIN DSBD"/>
    <property type="match status" value="1"/>
</dbReference>
<dbReference type="GO" id="GO:0005886">
    <property type="term" value="C:plasma membrane"/>
    <property type="evidence" value="ECO:0007669"/>
    <property type="project" value="UniProtKB-SubCell"/>
</dbReference>
<feature type="chain" id="PRO_5028911184" evidence="8">
    <location>
        <begin position="20"/>
        <end position="511"/>
    </location>
</feature>
<feature type="domain" description="Thioredoxin" evidence="9">
    <location>
        <begin position="374"/>
        <end position="508"/>
    </location>
</feature>
<feature type="transmembrane region" description="Helical" evidence="7">
    <location>
        <begin position="244"/>
        <end position="268"/>
    </location>
</feature>
<reference evidence="10 11" key="1">
    <citation type="submission" date="2018-01" db="EMBL/GenBank/DDBJ databases">
        <title>Genome sequence of Iodobacter sp. strain PCH194 isolated from Indian Trans-Himalaya.</title>
        <authorList>
            <person name="Kumar V."/>
            <person name="Thakur V."/>
            <person name="Kumar S."/>
            <person name="Singh D."/>
        </authorList>
    </citation>
    <scope>NUCLEOTIDE SEQUENCE [LARGE SCALE GENOMIC DNA]</scope>
    <source>
        <strain evidence="10 11">PCH194</strain>
    </source>
</reference>
<evidence type="ECO:0000256" key="4">
    <source>
        <dbReference type="ARBA" id="ARBA00022748"/>
    </source>
</evidence>
<name>A0A7G3G6Q1_9NEIS</name>
<gene>
    <name evidence="10" type="ORF">C1H71_05030</name>
</gene>
<keyword evidence="8" id="KW-0732">Signal</keyword>
<evidence type="ECO:0000256" key="7">
    <source>
        <dbReference type="SAM" id="Phobius"/>
    </source>
</evidence>
<evidence type="ECO:0000256" key="6">
    <source>
        <dbReference type="ARBA" id="ARBA00023136"/>
    </source>
</evidence>
<dbReference type="InterPro" id="IPR028250">
    <property type="entry name" value="DsbDN"/>
</dbReference>
<feature type="transmembrane region" description="Helical" evidence="7">
    <location>
        <begin position="329"/>
        <end position="353"/>
    </location>
</feature>
<accession>A0A7G3G6Q1</accession>
<feature type="transmembrane region" description="Helical" evidence="7">
    <location>
        <begin position="288"/>
        <end position="317"/>
    </location>
</feature>
<dbReference type="InterPro" id="IPR036929">
    <property type="entry name" value="DsbDN_sf"/>
</dbReference>
<evidence type="ECO:0000256" key="8">
    <source>
        <dbReference type="SAM" id="SignalP"/>
    </source>
</evidence>
<dbReference type="Proteomes" id="UP000515917">
    <property type="component" value="Chromosome"/>
</dbReference>
<dbReference type="InterPro" id="IPR036249">
    <property type="entry name" value="Thioredoxin-like_sf"/>
</dbReference>
<feature type="transmembrane region" description="Helical" evidence="7">
    <location>
        <begin position="171"/>
        <end position="197"/>
    </location>
</feature>
<dbReference type="RefSeq" id="WP_130105588.1">
    <property type="nucleotide sequence ID" value="NZ_CP025781.1"/>
</dbReference>
<feature type="signal peptide" evidence="8">
    <location>
        <begin position="1"/>
        <end position="19"/>
    </location>
</feature>
<dbReference type="EMBL" id="CP025781">
    <property type="protein sequence ID" value="QBC42977.1"/>
    <property type="molecule type" value="Genomic_DNA"/>
</dbReference>
<dbReference type="InterPro" id="IPR013766">
    <property type="entry name" value="Thioredoxin_domain"/>
</dbReference>
<evidence type="ECO:0000256" key="5">
    <source>
        <dbReference type="ARBA" id="ARBA00022989"/>
    </source>
</evidence>